<organism evidence="1 2">
    <name type="scientific">Popillia japonica</name>
    <name type="common">Japanese beetle</name>
    <dbReference type="NCBI Taxonomy" id="7064"/>
    <lineage>
        <taxon>Eukaryota</taxon>
        <taxon>Metazoa</taxon>
        <taxon>Ecdysozoa</taxon>
        <taxon>Arthropoda</taxon>
        <taxon>Hexapoda</taxon>
        <taxon>Insecta</taxon>
        <taxon>Pterygota</taxon>
        <taxon>Neoptera</taxon>
        <taxon>Endopterygota</taxon>
        <taxon>Coleoptera</taxon>
        <taxon>Polyphaga</taxon>
        <taxon>Scarabaeiformia</taxon>
        <taxon>Scarabaeidae</taxon>
        <taxon>Rutelinae</taxon>
        <taxon>Popillia</taxon>
    </lineage>
</organism>
<protein>
    <submittedName>
        <fullName evidence="1">Uncharacterized protein</fullName>
    </submittedName>
</protein>
<accession>A0AAW1MFP0</accession>
<dbReference type="Proteomes" id="UP001458880">
    <property type="component" value="Unassembled WGS sequence"/>
</dbReference>
<proteinExistence type="predicted"/>
<keyword evidence="2" id="KW-1185">Reference proteome</keyword>
<reference evidence="1 2" key="1">
    <citation type="journal article" date="2024" name="BMC Genomics">
        <title>De novo assembly and annotation of Popillia japonica's genome with initial clues to its potential as an invasive pest.</title>
        <authorList>
            <person name="Cucini C."/>
            <person name="Boschi S."/>
            <person name="Funari R."/>
            <person name="Cardaioli E."/>
            <person name="Iannotti N."/>
            <person name="Marturano G."/>
            <person name="Paoli F."/>
            <person name="Bruttini M."/>
            <person name="Carapelli A."/>
            <person name="Frati F."/>
            <person name="Nardi F."/>
        </authorList>
    </citation>
    <scope>NUCLEOTIDE SEQUENCE [LARGE SCALE GENOMIC DNA]</scope>
    <source>
        <strain evidence="1">DMR45628</strain>
    </source>
</reference>
<dbReference type="AlphaFoldDB" id="A0AAW1MFP0"/>
<dbReference type="EMBL" id="JASPKY010000052">
    <property type="protein sequence ID" value="KAK9745077.1"/>
    <property type="molecule type" value="Genomic_DNA"/>
</dbReference>
<comment type="caution">
    <text evidence="1">The sequence shown here is derived from an EMBL/GenBank/DDBJ whole genome shotgun (WGS) entry which is preliminary data.</text>
</comment>
<evidence type="ECO:0000313" key="1">
    <source>
        <dbReference type="EMBL" id="KAK9745077.1"/>
    </source>
</evidence>
<sequence length="184" mass="21260">MPTQTINKPTLRCRSRITALSSCPKWSADATVLSANKWTELPSLFVRPRTKLKIPFDNVKEFNIIANIQIKITLQMDLYDYCIVTARSDLQLQEIMTLVENARDARNVIKTGKFIIVEVYAGVSVVRVVWDIMPRLHKRRLGANRYSDYSAENLEIALAGVIDGHMSFRHQKRNDHPSYMYQKF</sequence>
<name>A0AAW1MFP0_POPJA</name>
<evidence type="ECO:0000313" key="2">
    <source>
        <dbReference type="Proteomes" id="UP001458880"/>
    </source>
</evidence>
<gene>
    <name evidence="1" type="ORF">QE152_g7245</name>
</gene>